<accession>A0ABU5RMP1</accession>
<dbReference type="RefSeq" id="WP_323336616.1">
    <property type="nucleotide sequence ID" value="NZ_JAYFSI010000018.1"/>
</dbReference>
<reference evidence="1 2" key="1">
    <citation type="submission" date="2023-12" db="EMBL/GenBank/DDBJ databases">
        <title>Amycolatopsis sp. V23-08.</title>
        <authorList>
            <person name="Somphong A."/>
        </authorList>
    </citation>
    <scope>NUCLEOTIDE SEQUENCE [LARGE SCALE GENOMIC DNA]</scope>
    <source>
        <strain evidence="1 2">V23-08</strain>
    </source>
</reference>
<organism evidence="1 2">
    <name type="scientific">Amycolatopsis heterodermiae</name>
    <dbReference type="NCBI Taxonomy" id="3110235"/>
    <lineage>
        <taxon>Bacteria</taxon>
        <taxon>Bacillati</taxon>
        <taxon>Actinomycetota</taxon>
        <taxon>Actinomycetes</taxon>
        <taxon>Pseudonocardiales</taxon>
        <taxon>Pseudonocardiaceae</taxon>
        <taxon>Amycolatopsis</taxon>
    </lineage>
</organism>
<evidence type="ECO:0000313" key="1">
    <source>
        <dbReference type="EMBL" id="MEA5366974.1"/>
    </source>
</evidence>
<gene>
    <name evidence="1" type="ORF">VA596_46105</name>
</gene>
<proteinExistence type="predicted"/>
<protein>
    <submittedName>
        <fullName evidence="1">DUF899 family protein</fullName>
    </submittedName>
</protein>
<name>A0ABU5RMP1_9PSEU</name>
<sequence>MTELTLPESQRTPAVTLWKYQFEGPDGRVLLADLFGDRARLAVYHPMPDFSGPEDLVPTAEVAAALAEEDLRLVLVSHAPYPKLEQYRRHFGRNLPAYSVVSAGFAEDFAATHRIPSAEPTDPWDDDCAGLSFFRRERDSVRHIGSIAVPQLDFLGLLAVPGPVPFARRAGQ</sequence>
<comment type="caution">
    <text evidence="1">The sequence shown here is derived from an EMBL/GenBank/DDBJ whole genome shotgun (WGS) entry which is preliminary data.</text>
</comment>
<evidence type="ECO:0000313" key="2">
    <source>
        <dbReference type="Proteomes" id="UP001304298"/>
    </source>
</evidence>
<keyword evidence="2" id="KW-1185">Reference proteome</keyword>
<dbReference type="InterPro" id="IPR010296">
    <property type="entry name" value="DUF899_thioredox"/>
</dbReference>
<dbReference type="Proteomes" id="UP001304298">
    <property type="component" value="Unassembled WGS sequence"/>
</dbReference>
<dbReference type="EMBL" id="JAYFSI010000018">
    <property type="protein sequence ID" value="MEA5366974.1"/>
    <property type="molecule type" value="Genomic_DNA"/>
</dbReference>
<dbReference type="Pfam" id="PF05988">
    <property type="entry name" value="DUF899"/>
    <property type="match status" value="1"/>
</dbReference>